<sequence>MAVSRWLGFSRNLKHAFLRPWQPCCSASTSVVATVPVSMLSQSFSSQINLSLSRAFVSSPRAATALACPTKVTIPLRKVKAVRPCENKHRPEQNYVHLHTNDGLEFWFLGFVSYNRLLQHLEQAVPYAQQHQLLDKCRAATDQMIKALSRHGYLQKATRLQQLEAGLLEAMAPMLLS</sequence>
<dbReference type="PANTHER" id="PTHR31969">
    <property type="entry name" value="GEM-LIKE PROTEIN 2"/>
    <property type="match status" value="1"/>
</dbReference>
<keyword evidence="2" id="KW-1185">Reference proteome</keyword>
<evidence type="ECO:0000313" key="1">
    <source>
        <dbReference type="EMBL" id="WVZ50342.1"/>
    </source>
</evidence>
<dbReference type="AlphaFoldDB" id="A0AAQ3SGU6"/>
<gene>
    <name evidence="1" type="ORF">U9M48_001602</name>
</gene>
<protein>
    <submittedName>
        <fullName evidence="1">Uncharacterized protein</fullName>
    </submittedName>
</protein>
<accession>A0AAQ3SGU6</accession>
<dbReference type="Proteomes" id="UP001341281">
    <property type="component" value="Chromosome 01"/>
</dbReference>
<name>A0AAQ3SGU6_PASNO</name>
<reference evidence="1 2" key="1">
    <citation type="submission" date="2024-02" db="EMBL/GenBank/DDBJ databases">
        <title>High-quality chromosome-scale genome assembly of Pensacola bahiagrass (Paspalum notatum Flugge var. saurae).</title>
        <authorList>
            <person name="Vega J.M."/>
            <person name="Podio M."/>
            <person name="Orjuela J."/>
            <person name="Siena L.A."/>
            <person name="Pessino S.C."/>
            <person name="Combes M.C."/>
            <person name="Mariac C."/>
            <person name="Albertini E."/>
            <person name="Pupilli F."/>
            <person name="Ortiz J.P.A."/>
            <person name="Leblanc O."/>
        </authorList>
    </citation>
    <scope>NUCLEOTIDE SEQUENCE [LARGE SCALE GENOMIC DNA]</scope>
    <source>
        <strain evidence="1">R1</strain>
        <tissue evidence="1">Leaf</tissue>
    </source>
</reference>
<proteinExistence type="predicted"/>
<organism evidence="1 2">
    <name type="scientific">Paspalum notatum var. saurae</name>
    <dbReference type="NCBI Taxonomy" id="547442"/>
    <lineage>
        <taxon>Eukaryota</taxon>
        <taxon>Viridiplantae</taxon>
        <taxon>Streptophyta</taxon>
        <taxon>Embryophyta</taxon>
        <taxon>Tracheophyta</taxon>
        <taxon>Spermatophyta</taxon>
        <taxon>Magnoliopsida</taxon>
        <taxon>Liliopsida</taxon>
        <taxon>Poales</taxon>
        <taxon>Poaceae</taxon>
        <taxon>PACMAD clade</taxon>
        <taxon>Panicoideae</taxon>
        <taxon>Andropogonodae</taxon>
        <taxon>Paspaleae</taxon>
        <taxon>Paspalinae</taxon>
        <taxon>Paspalum</taxon>
    </lineage>
</organism>
<dbReference type="InterPro" id="IPR011993">
    <property type="entry name" value="PH-like_dom_sf"/>
</dbReference>
<evidence type="ECO:0000313" key="2">
    <source>
        <dbReference type="Proteomes" id="UP001341281"/>
    </source>
</evidence>
<dbReference type="InterPro" id="IPR037848">
    <property type="entry name" value="GEM-like"/>
</dbReference>
<dbReference type="Gene3D" id="2.30.29.30">
    <property type="entry name" value="Pleckstrin-homology domain (PH domain)/Phosphotyrosine-binding domain (PTB)"/>
    <property type="match status" value="1"/>
</dbReference>
<dbReference type="EMBL" id="CP144745">
    <property type="protein sequence ID" value="WVZ50342.1"/>
    <property type="molecule type" value="Genomic_DNA"/>
</dbReference>